<dbReference type="SUPFAM" id="SSF48452">
    <property type="entry name" value="TPR-like"/>
    <property type="match status" value="1"/>
</dbReference>
<keyword evidence="2 3" id="KW-0802">TPR repeat</keyword>
<protein>
    <submittedName>
        <fullName evidence="5">Tetratricopeptide repeat protein</fullName>
    </submittedName>
</protein>
<feature type="transmembrane region" description="Helical" evidence="4">
    <location>
        <begin position="151"/>
        <end position="170"/>
    </location>
</feature>
<evidence type="ECO:0000256" key="3">
    <source>
        <dbReference type="PROSITE-ProRule" id="PRU00339"/>
    </source>
</evidence>
<feature type="transmembrane region" description="Helical" evidence="4">
    <location>
        <begin position="382"/>
        <end position="399"/>
    </location>
</feature>
<dbReference type="Gene3D" id="1.25.40.10">
    <property type="entry name" value="Tetratricopeptide repeat domain"/>
    <property type="match status" value="1"/>
</dbReference>
<dbReference type="EMBL" id="JBHPBY010000103">
    <property type="protein sequence ID" value="MFC1850496.1"/>
    <property type="molecule type" value="Genomic_DNA"/>
</dbReference>
<dbReference type="Pfam" id="PF00515">
    <property type="entry name" value="TPR_1"/>
    <property type="match status" value="1"/>
</dbReference>
<dbReference type="PANTHER" id="PTHR44227">
    <property type="match status" value="1"/>
</dbReference>
<feature type="transmembrane region" description="Helical" evidence="4">
    <location>
        <begin position="234"/>
        <end position="254"/>
    </location>
</feature>
<feature type="transmembrane region" description="Helical" evidence="4">
    <location>
        <begin position="306"/>
        <end position="325"/>
    </location>
</feature>
<dbReference type="SMART" id="SM00028">
    <property type="entry name" value="TPR"/>
    <property type="match status" value="6"/>
</dbReference>
<evidence type="ECO:0000256" key="2">
    <source>
        <dbReference type="ARBA" id="ARBA00022803"/>
    </source>
</evidence>
<feature type="transmembrane region" description="Helical" evidence="4">
    <location>
        <begin position="88"/>
        <end position="109"/>
    </location>
</feature>
<dbReference type="InterPro" id="IPR019734">
    <property type="entry name" value="TPR_rpt"/>
</dbReference>
<feature type="repeat" description="TPR" evidence="3">
    <location>
        <begin position="593"/>
        <end position="626"/>
    </location>
</feature>
<evidence type="ECO:0000313" key="6">
    <source>
        <dbReference type="Proteomes" id="UP001594351"/>
    </source>
</evidence>
<sequence length="627" mass="71900">MTSDSRIGAAASRQLGYFFLFTVIGFLIYSNTFSAVFHLDDLSKIVNNPEIRSFDRYGQLSLWLNPRARPVAMLSFTMNYAVHELNVTGYHLVNICIHILVCFLVYHFVRQLLMFPGCSPAPLGRRQHFATIWVTLIFLTHPIQTQAVTYVIQRMTTLAALFYLSALLFYLKARQHHLSQGITGQTVVFYTGTVITGYGAIFTKPVAISLPVVILLLEALFIRTRENKPDSKFLLFFGFTLLILFFLIIFTGSLPKEVESISRVDYLATECKVLLKYMQLMIFPLNQNLDYDFPLSQGFFHLPEMLSLFVLLALLGVAGWCFSRWKLVSYSILWFFITLSIESSIIPIRDVIFEHRLYLPLLGFSILFVSLVFSVLKSYPRVLILLCVVQLCGYSWLTYARNRVWHTERTLWSDVVKKSPQISRAWAALGTALAREGDDEAALDCYFKAVKLNPDDVIAWNNIGGYLLQKGKLEQALSVFQKVLEIKKDYVEALTNVATIYAMEKNYSQAIFFYQKALKIKPMYVEARFNLGVALLHTGDVTGALFTFKHVLYYQSAHLGALCNLGHIYIRQKKYEEAELVLQRAYQQDPHDDTVLSNLGELYRAQGKYSEARQYFQRLKKNQGNND</sequence>
<accession>A0ABV6YWB4</accession>
<name>A0ABV6YWB4_UNCC1</name>
<reference evidence="5 6" key="1">
    <citation type="submission" date="2024-09" db="EMBL/GenBank/DDBJ databases">
        <title>Laminarin stimulates single cell rates of sulfate reduction while oxygen inhibits transcriptomic activity in coastal marine sediment.</title>
        <authorList>
            <person name="Lindsay M."/>
            <person name="Orcutt B."/>
            <person name="Emerson D."/>
            <person name="Stepanauskas R."/>
            <person name="D'Angelo T."/>
        </authorList>
    </citation>
    <scope>NUCLEOTIDE SEQUENCE [LARGE SCALE GENOMIC DNA]</scope>
    <source>
        <strain evidence="5">SAG AM-311-K15</strain>
    </source>
</reference>
<feature type="transmembrane region" description="Helical" evidence="4">
    <location>
        <begin position="15"/>
        <end position="39"/>
    </location>
</feature>
<dbReference type="InterPro" id="IPR011990">
    <property type="entry name" value="TPR-like_helical_dom_sf"/>
</dbReference>
<keyword evidence="4" id="KW-0812">Transmembrane</keyword>
<proteinExistence type="predicted"/>
<feature type="repeat" description="TPR" evidence="3">
    <location>
        <begin position="559"/>
        <end position="592"/>
    </location>
</feature>
<gene>
    <name evidence="5" type="ORF">ACFL27_09925</name>
</gene>
<keyword evidence="4" id="KW-0472">Membrane</keyword>
<dbReference type="PROSITE" id="PS50005">
    <property type="entry name" value="TPR"/>
    <property type="match status" value="5"/>
</dbReference>
<evidence type="ECO:0000313" key="5">
    <source>
        <dbReference type="EMBL" id="MFC1850496.1"/>
    </source>
</evidence>
<feature type="transmembrane region" description="Helical" evidence="4">
    <location>
        <begin position="357"/>
        <end position="376"/>
    </location>
</feature>
<feature type="repeat" description="TPR" evidence="3">
    <location>
        <begin position="491"/>
        <end position="524"/>
    </location>
</feature>
<feature type="repeat" description="TPR" evidence="3">
    <location>
        <begin position="423"/>
        <end position="456"/>
    </location>
</feature>
<feature type="repeat" description="TPR" evidence="3">
    <location>
        <begin position="457"/>
        <end position="490"/>
    </location>
</feature>
<feature type="transmembrane region" description="Helical" evidence="4">
    <location>
        <begin position="129"/>
        <end position="145"/>
    </location>
</feature>
<evidence type="ECO:0000256" key="1">
    <source>
        <dbReference type="ARBA" id="ARBA00022737"/>
    </source>
</evidence>
<dbReference type="InterPro" id="IPR052346">
    <property type="entry name" value="O-mannosyl-transferase_TMTC"/>
</dbReference>
<keyword evidence="4" id="KW-1133">Transmembrane helix</keyword>
<keyword evidence="1" id="KW-0677">Repeat</keyword>
<feature type="transmembrane region" description="Helical" evidence="4">
    <location>
        <begin position="206"/>
        <end position="222"/>
    </location>
</feature>
<keyword evidence="6" id="KW-1185">Reference proteome</keyword>
<dbReference type="Pfam" id="PF14559">
    <property type="entry name" value="TPR_19"/>
    <property type="match status" value="1"/>
</dbReference>
<dbReference type="Proteomes" id="UP001594351">
    <property type="component" value="Unassembled WGS sequence"/>
</dbReference>
<comment type="caution">
    <text evidence="5">The sequence shown here is derived from an EMBL/GenBank/DDBJ whole genome shotgun (WGS) entry which is preliminary data.</text>
</comment>
<dbReference type="PROSITE" id="PS50293">
    <property type="entry name" value="TPR_REGION"/>
    <property type="match status" value="2"/>
</dbReference>
<evidence type="ECO:0000256" key="4">
    <source>
        <dbReference type="SAM" id="Phobius"/>
    </source>
</evidence>
<dbReference type="PANTHER" id="PTHR44227:SF3">
    <property type="entry name" value="PROTEIN O-MANNOSYL-TRANSFERASE TMTC4"/>
    <property type="match status" value="1"/>
</dbReference>
<feature type="transmembrane region" description="Helical" evidence="4">
    <location>
        <begin position="331"/>
        <end position="348"/>
    </location>
</feature>
<organism evidence="5 6">
    <name type="scientific">candidate division CSSED10-310 bacterium</name>
    <dbReference type="NCBI Taxonomy" id="2855610"/>
    <lineage>
        <taxon>Bacteria</taxon>
        <taxon>Bacteria division CSSED10-310</taxon>
    </lineage>
</organism>
<dbReference type="Pfam" id="PF13424">
    <property type="entry name" value="TPR_12"/>
    <property type="match status" value="1"/>
</dbReference>